<dbReference type="OrthoDB" id="6271163at2759"/>
<dbReference type="InterPro" id="IPR001283">
    <property type="entry name" value="CRISP-related"/>
</dbReference>
<name>A0A3P7LY70_DIBLA</name>
<dbReference type="InterPro" id="IPR035940">
    <property type="entry name" value="CAP_sf"/>
</dbReference>
<dbReference type="Proteomes" id="UP000281553">
    <property type="component" value="Unassembled WGS sequence"/>
</dbReference>
<dbReference type="Pfam" id="PF00188">
    <property type="entry name" value="CAP"/>
    <property type="match status" value="1"/>
</dbReference>
<feature type="domain" description="SCP" evidence="2">
    <location>
        <begin position="23"/>
        <end position="134"/>
    </location>
</feature>
<reference evidence="3 4" key="1">
    <citation type="submission" date="2018-11" db="EMBL/GenBank/DDBJ databases">
        <authorList>
            <consortium name="Pathogen Informatics"/>
        </authorList>
    </citation>
    <scope>NUCLEOTIDE SEQUENCE [LARGE SCALE GENOMIC DNA]</scope>
</reference>
<evidence type="ECO:0000256" key="1">
    <source>
        <dbReference type="SAM" id="SignalP"/>
    </source>
</evidence>
<gene>
    <name evidence="3" type="ORF">DILT_LOCUS11824</name>
</gene>
<dbReference type="PRINTS" id="PR00837">
    <property type="entry name" value="V5TPXLIKE"/>
</dbReference>
<sequence>MDRICLLAAFCFMNIVSVELMTQDQKDLIIQYHNSKRSTVNPPASNMQRVVWDENLAELAQKWVNRCKFEHPAYSIVEYRGTGQNIGATSGSEQTTVSEVLKLWYDENEKYNYVNNSCSGICGHYTQVNGPCHL</sequence>
<feature type="chain" id="PRO_5018243967" description="SCP domain-containing protein" evidence="1">
    <location>
        <begin position="21"/>
        <end position="134"/>
    </location>
</feature>
<dbReference type="AlphaFoldDB" id="A0A3P7LY70"/>
<dbReference type="SMART" id="SM00198">
    <property type="entry name" value="SCP"/>
    <property type="match status" value="1"/>
</dbReference>
<evidence type="ECO:0000259" key="2">
    <source>
        <dbReference type="SMART" id="SM00198"/>
    </source>
</evidence>
<dbReference type="Gene3D" id="3.40.33.10">
    <property type="entry name" value="CAP"/>
    <property type="match status" value="1"/>
</dbReference>
<feature type="signal peptide" evidence="1">
    <location>
        <begin position="1"/>
        <end position="20"/>
    </location>
</feature>
<dbReference type="SUPFAM" id="SSF55797">
    <property type="entry name" value="PR-1-like"/>
    <property type="match status" value="1"/>
</dbReference>
<keyword evidence="1" id="KW-0732">Signal</keyword>
<protein>
    <recommendedName>
        <fullName evidence="2">SCP domain-containing protein</fullName>
    </recommendedName>
</protein>
<organism evidence="3 4">
    <name type="scientific">Dibothriocephalus latus</name>
    <name type="common">Fish tapeworm</name>
    <name type="synonym">Diphyllobothrium latum</name>
    <dbReference type="NCBI Taxonomy" id="60516"/>
    <lineage>
        <taxon>Eukaryota</taxon>
        <taxon>Metazoa</taxon>
        <taxon>Spiralia</taxon>
        <taxon>Lophotrochozoa</taxon>
        <taxon>Platyhelminthes</taxon>
        <taxon>Cestoda</taxon>
        <taxon>Eucestoda</taxon>
        <taxon>Diphyllobothriidea</taxon>
        <taxon>Diphyllobothriidae</taxon>
        <taxon>Dibothriocephalus</taxon>
    </lineage>
</organism>
<dbReference type="InterPro" id="IPR014044">
    <property type="entry name" value="CAP_dom"/>
</dbReference>
<proteinExistence type="predicted"/>
<dbReference type="PANTHER" id="PTHR10334">
    <property type="entry name" value="CYSTEINE-RICH SECRETORY PROTEIN-RELATED"/>
    <property type="match status" value="1"/>
</dbReference>
<evidence type="ECO:0000313" key="3">
    <source>
        <dbReference type="EMBL" id="VDN15993.1"/>
    </source>
</evidence>
<accession>A0A3P7LY70</accession>
<keyword evidence="4" id="KW-1185">Reference proteome</keyword>
<dbReference type="EMBL" id="UYRU01064320">
    <property type="protein sequence ID" value="VDN15993.1"/>
    <property type="molecule type" value="Genomic_DNA"/>
</dbReference>
<evidence type="ECO:0000313" key="4">
    <source>
        <dbReference type="Proteomes" id="UP000281553"/>
    </source>
</evidence>